<dbReference type="AlphaFoldDB" id="A0A0F9HQ34"/>
<proteinExistence type="predicted"/>
<accession>A0A0F9HQ34</accession>
<gene>
    <name evidence="1" type="ORF">LCGC14_1675750</name>
</gene>
<name>A0A0F9HQ34_9ZZZZ</name>
<evidence type="ECO:0000313" key="1">
    <source>
        <dbReference type="EMBL" id="KKM17436.1"/>
    </source>
</evidence>
<sequence length="91" mass="10842">MMDEYYHIIEVLEGGKRSLESLGLTHKLMNHIHKAKEQIGIMPMDLLRFQFDVYMDYAESLELTEEVSKFNRESSKTWGIPTKFYLEDMYT</sequence>
<dbReference type="EMBL" id="LAZR01014452">
    <property type="protein sequence ID" value="KKM17436.1"/>
    <property type="molecule type" value="Genomic_DNA"/>
</dbReference>
<comment type="caution">
    <text evidence="1">The sequence shown here is derived from an EMBL/GenBank/DDBJ whole genome shotgun (WGS) entry which is preliminary data.</text>
</comment>
<organism evidence="1">
    <name type="scientific">marine sediment metagenome</name>
    <dbReference type="NCBI Taxonomy" id="412755"/>
    <lineage>
        <taxon>unclassified sequences</taxon>
        <taxon>metagenomes</taxon>
        <taxon>ecological metagenomes</taxon>
    </lineage>
</organism>
<protein>
    <submittedName>
        <fullName evidence="1">Uncharacterized protein</fullName>
    </submittedName>
</protein>
<reference evidence="1" key="1">
    <citation type="journal article" date="2015" name="Nature">
        <title>Complex archaea that bridge the gap between prokaryotes and eukaryotes.</title>
        <authorList>
            <person name="Spang A."/>
            <person name="Saw J.H."/>
            <person name="Jorgensen S.L."/>
            <person name="Zaremba-Niedzwiedzka K."/>
            <person name="Martijn J."/>
            <person name="Lind A.E."/>
            <person name="van Eijk R."/>
            <person name="Schleper C."/>
            <person name="Guy L."/>
            <person name="Ettema T.J."/>
        </authorList>
    </citation>
    <scope>NUCLEOTIDE SEQUENCE</scope>
</reference>